<organism evidence="1 2">
    <name type="scientific">Diphasiastrum complanatum</name>
    <name type="common">Issler's clubmoss</name>
    <name type="synonym">Lycopodium complanatum</name>
    <dbReference type="NCBI Taxonomy" id="34168"/>
    <lineage>
        <taxon>Eukaryota</taxon>
        <taxon>Viridiplantae</taxon>
        <taxon>Streptophyta</taxon>
        <taxon>Embryophyta</taxon>
        <taxon>Tracheophyta</taxon>
        <taxon>Lycopodiopsida</taxon>
        <taxon>Lycopodiales</taxon>
        <taxon>Lycopodiaceae</taxon>
        <taxon>Lycopodioideae</taxon>
        <taxon>Diphasiastrum</taxon>
    </lineage>
</organism>
<name>A0ACC2EIN5_DIPCM</name>
<evidence type="ECO:0000313" key="1">
    <source>
        <dbReference type="EMBL" id="KAJ7566272.1"/>
    </source>
</evidence>
<keyword evidence="2" id="KW-1185">Reference proteome</keyword>
<comment type="caution">
    <text evidence="1">The sequence shown here is derived from an EMBL/GenBank/DDBJ whole genome shotgun (WGS) entry which is preliminary data.</text>
</comment>
<proteinExistence type="predicted"/>
<accession>A0ACC2EIN5</accession>
<gene>
    <name evidence="1" type="ORF">O6H91_02G095200</name>
</gene>
<dbReference type="EMBL" id="CM055093">
    <property type="protein sequence ID" value="KAJ7566272.1"/>
    <property type="molecule type" value="Genomic_DNA"/>
</dbReference>
<dbReference type="Proteomes" id="UP001162992">
    <property type="component" value="Chromosome 2"/>
</dbReference>
<evidence type="ECO:0000313" key="2">
    <source>
        <dbReference type="Proteomes" id="UP001162992"/>
    </source>
</evidence>
<protein>
    <submittedName>
        <fullName evidence="1">Uncharacterized protein</fullName>
    </submittedName>
</protein>
<reference evidence="2" key="1">
    <citation type="journal article" date="2024" name="Proc. Natl. Acad. Sci. U.S.A.">
        <title>Extraordinary preservation of gene collinearity over three hundred million years revealed in homosporous lycophytes.</title>
        <authorList>
            <person name="Li C."/>
            <person name="Wickell D."/>
            <person name="Kuo L.Y."/>
            <person name="Chen X."/>
            <person name="Nie B."/>
            <person name="Liao X."/>
            <person name="Peng D."/>
            <person name="Ji J."/>
            <person name="Jenkins J."/>
            <person name="Williams M."/>
            <person name="Shu S."/>
            <person name="Plott C."/>
            <person name="Barry K."/>
            <person name="Rajasekar S."/>
            <person name="Grimwood J."/>
            <person name="Han X."/>
            <person name="Sun S."/>
            <person name="Hou Z."/>
            <person name="He W."/>
            <person name="Dai G."/>
            <person name="Sun C."/>
            <person name="Schmutz J."/>
            <person name="Leebens-Mack J.H."/>
            <person name="Li F.W."/>
            <person name="Wang L."/>
        </authorList>
    </citation>
    <scope>NUCLEOTIDE SEQUENCE [LARGE SCALE GENOMIC DNA]</scope>
    <source>
        <strain evidence="2">cv. PW_Plant_1</strain>
    </source>
</reference>
<sequence>MVSSTVSETSEGGSKKGQFSMQKRASPKSMNEKSVERMAERSNDSDSSEDDVEVIPDYVDNFYISDSADNVVSIFELPLSSRMFSSEISTAKEFYLFGKCDNGLQPVMHPINLWKLEFGREPELSVRTLQGKWIRLGKPAKSYEAGECRTALVVAHFLNFLKLNTDASETVLWAHLRKISCFSEVEPSSNDLVQHSAIIRKLVKENPILEKAQIVGDILKKRKGFDDLMAQKKQKFQEPNDISSGVDDVASMGKGEKLETVKNSERFMSEGDDSEFESDVDLDDSDDEDVGDNVCAICDDGGDIICCDGPCLRSFHATKVAAAKSASQCVSLGFSIHEVKEIAKFYCWNCQYKQHQCFVCGQLGSSEGPSKEVFVCDVALCGRFYHPACAADLLVVKEEQAAFIARMQTGVEAFSCPLHKCMKCKKGDMKGSEETRLYGCRRCPRAWHKQCISDKITFYDGEDEPGIRGWEMDGTRFIYCLRHEIDDELGTPLRDHLVFPNGHKLGASKDLSLKKDRKVTGAGTSLSSVERARPIKRVSDTTPTTKKLESRVSFKELDKFKKPPPVPISHTPVAKKKSTIDTAVITTIKAKKAPTYNEDEIKNMLDSLVELSKKAVTSETVSAKLMVPFIYQEHTTSVKKSISLGKLESVLHALSKARECLIKGGIEEAECIFPEESIRVIERSKNKLRVYLAPVLHGMRYTSFGRHFTKIDKLKEVVNRLHWYVNPGDMVVDFCCGANDFSRFMFEKLEQSGKKCEYKNFDIIQPKHGFNFIKKDWLKVQRHELPPGDRLVMGLNPPFGVKAQLANTMVDHVLTFKPKIIILIVPKETRRLESNGYECIWEDPYLLSGQAFYFPGSVDINDKALSQENLDAPPLYLWSRGDWAARHRKIAAARGHDNFHDPNSQPLPEPSYVSPLPTALEFMPENREFGIEARKEQKTTVTNFSFINERMGSGEDSTKIMHEGILTTNRSSSLGDGAGIGNLESVLSPKENASDAGNRLEKSSSTKRKFSSSEKSALQDSSTPSHGKFKGSKQSKQGPRNRNHSDSSGVKSEQILRSESSRKPSPPLRERERQKYVRDRLEPRDLRKSPERNRLNEQRGFDSREASRSTKYIKEPTKSRDTDRNFTSGRHGGNYEERFLASDGRKSVDDRRTYDDRKRYEDSRPLDSRSYANDRMLESFNSLQELRMREEDIESLRRMEEFIKADDPRNFPHSGLNMELHEADHHQRSPLHDSFLERTLKPLESVRGFGESLETDRMTQTVLENLRKKGSDEHVDGSQLYGDGQNVDIWRNYNTRKSVDEESLGNRGYADDRRLEHLQGLEDSRVHGEDRRGYLEDRQRLDESRGLLHSAGMMDVLSSEMLARSSAFERLNLLTGPGQQLGDSVHLNRALFEHQRQPLLHQLHLSGLPFEAQRDHQHLAHNLLGLEMEREMLRRHSSGSGQTRFPIDVHPNISGQALFGHDGGPLRGLPGIAGTPGEASEHLASLLRREGLPIRDLPGLPNAHAESSLFGQGNFPLRTNLGFLHLPGESPGRLTSSFEHENAALRGMILGDNERHPLSLSGHDLPLNSRGLPPEILLRNASLGAPGLGHLQERLDLFNSPLYRNERYPGNN</sequence>